<feature type="compositionally biased region" description="Basic residues" evidence="1">
    <location>
        <begin position="28"/>
        <end position="37"/>
    </location>
</feature>
<reference evidence="2" key="1">
    <citation type="journal article" date="2020" name="Phytopathology">
        <title>Genome sequence of the chestnut blight fungus Cryphonectria parasitica EP155: A fundamental resource for an archetypical invasive plant pathogen.</title>
        <authorList>
            <person name="Crouch J.A."/>
            <person name="Dawe A."/>
            <person name="Aerts A."/>
            <person name="Barry K."/>
            <person name="Churchill A.C.L."/>
            <person name="Grimwood J."/>
            <person name="Hillman B."/>
            <person name="Milgroom M.G."/>
            <person name="Pangilinan J."/>
            <person name="Smith M."/>
            <person name="Salamov A."/>
            <person name="Schmutz J."/>
            <person name="Yadav J."/>
            <person name="Grigoriev I.V."/>
            <person name="Nuss D."/>
        </authorList>
    </citation>
    <scope>NUCLEOTIDE SEQUENCE</scope>
    <source>
        <strain evidence="2">EP155</strain>
    </source>
</reference>
<dbReference type="GeneID" id="63842612"/>
<dbReference type="AlphaFoldDB" id="A0A9P4Y8Y2"/>
<feature type="region of interest" description="Disordered" evidence="1">
    <location>
        <begin position="1"/>
        <end position="119"/>
    </location>
</feature>
<keyword evidence="3" id="KW-1185">Reference proteome</keyword>
<gene>
    <name evidence="2" type="ORF">M406DRAFT_71613</name>
</gene>
<comment type="caution">
    <text evidence="2">The sequence shown here is derived from an EMBL/GenBank/DDBJ whole genome shotgun (WGS) entry which is preliminary data.</text>
</comment>
<feature type="compositionally biased region" description="Polar residues" evidence="1">
    <location>
        <begin position="93"/>
        <end position="111"/>
    </location>
</feature>
<dbReference type="Proteomes" id="UP000803844">
    <property type="component" value="Unassembled WGS sequence"/>
</dbReference>
<dbReference type="EMBL" id="MU032345">
    <property type="protein sequence ID" value="KAF3768625.1"/>
    <property type="molecule type" value="Genomic_DNA"/>
</dbReference>
<evidence type="ECO:0000313" key="2">
    <source>
        <dbReference type="EMBL" id="KAF3768625.1"/>
    </source>
</evidence>
<proteinExistence type="predicted"/>
<protein>
    <submittedName>
        <fullName evidence="2">Uncharacterized protein</fullName>
    </submittedName>
</protein>
<evidence type="ECO:0000256" key="1">
    <source>
        <dbReference type="SAM" id="MobiDB-lite"/>
    </source>
</evidence>
<organism evidence="2 3">
    <name type="scientific">Cryphonectria parasitica (strain ATCC 38755 / EP155)</name>
    <dbReference type="NCBI Taxonomy" id="660469"/>
    <lineage>
        <taxon>Eukaryota</taxon>
        <taxon>Fungi</taxon>
        <taxon>Dikarya</taxon>
        <taxon>Ascomycota</taxon>
        <taxon>Pezizomycotina</taxon>
        <taxon>Sordariomycetes</taxon>
        <taxon>Sordariomycetidae</taxon>
        <taxon>Diaporthales</taxon>
        <taxon>Cryphonectriaceae</taxon>
        <taxon>Cryphonectria-Endothia species complex</taxon>
        <taxon>Cryphonectria</taxon>
    </lineage>
</organism>
<dbReference type="RefSeq" id="XP_040779586.1">
    <property type="nucleotide sequence ID" value="XM_040925483.1"/>
</dbReference>
<feature type="compositionally biased region" description="Polar residues" evidence="1">
    <location>
        <begin position="1"/>
        <end position="14"/>
    </location>
</feature>
<sequence length="119" mass="12907">MAKTNADQDQTQARLTGGAGGQSCPSKKEKKKAKAFRKGLQNLKNPDPTVRASGGMCAGSQRAQLGSWEYMNEELEQSKEQPPPDPYGFDSWVQGSGTKDSLTSYQTQRPSEVSDTHVA</sequence>
<evidence type="ECO:0000313" key="3">
    <source>
        <dbReference type="Proteomes" id="UP000803844"/>
    </source>
</evidence>
<name>A0A9P4Y8Y2_CRYP1</name>
<accession>A0A9P4Y8Y2</accession>